<evidence type="ECO:0000313" key="4">
    <source>
        <dbReference type="Proteomes" id="UP000636458"/>
    </source>
</evidence>
<dbReference type="AlphaFoldDB" id="A0A934W4V0"/>
<evidence type="ECO:0000313" key="2">
    <source>
        <dbReference type="EMBL" id="MBK4347027.1"/>
    </source>
</evidence>
<feature type="region of interest" description="Disordered" evidence="1">
    <location>
        <begin position="39"/>
        <end position="61"/>
    </location>
</feature>
<dbReference type="RefSeq" id="WP_200555297.1">
    <property type="nucleotide sequence ID" value="NZ_JAEPES010000001.1"/>
</dbReference>
<dbReference type="EMBL" id="JAEPES010000001">
    <property type="protein sequence ID" value="MBK4347027.1"/>
    <property type="molecule type" value="Genomic_DNA"/>
</dbReference>
<evidence type="ECO:0000256" key="1">
    <source>
        <dbReference type="SAM" id="MobiDB-lite"/>
    </source>
</evidence>
<feature type="compositionally biased region" description="Acidic residues" evidence="1">
    <location>
        <begin position="49"/>
        <end position="61"/>
    </location>
</feature>
<proteinExistence type="predicted"/>
<gene>
    <name evidence="2" type="ORF">IV501_05220</name>
    <name evidence="3" type="ORF">IV501_09405</name>
</gene>
<accession>A0A934W4V0</accession>
<dbReference type="EMBL" id="JAEPES010000003">
    <property type="protein sequence ID" value="MBK4347850.1"/>
    <property type="molecule type" value="Genomic_DNA"/>
</dbReference>
<organism evidence="3 4">
    <name type="scientific">Lacisediminihabitans changchengi</name>
    <dbReference type="NCBI Taxonomy" id="2787634"/>
    <lineage>
        <taxon>Bacteria</taxon>
        <taxon>Bacillati</taxon>
        <taxon>Actinomycetota</taxon>
        <taxon>Actinomycetes</taxon>
        <taxon>Micrococcales</taxon>
        <taxon>Microbacteriaceae</taxon>
        <taxon>Lacisediminihabitans</taxon>
    </lineage>
</organism>
<name>A0A934W4V0_9MICO</name>
<comment type="caution">
    <text evidence="3">The sequence shown here is derived from an EMBL/GenBank/DDBJ whole genome shotgun (WGS) entry which is preliminary data.</text>
</comment>
<reference evidence="3" key="1">
    <citation type="submission" date="2021-01" db="EMBL/GenBank/DDBJ databases">
        <title>Lacisediminihabitans sp. nov. strain G11-30, isolated from Antarctic Soil.</title>
        <authorList>
            <person name="Li J."/>
        </authorList>
    </citation>
    <scope>NUCLEOTIDE SEQUENCE</scope>
    <source>
        <strain evidence="3">G11-30</strain>
    </source>
</reference>
<sequence length="61" mass="6484">MSIDEEQTGLPDGSLAGMSMTDAPISVIIQALTTSARSYSSAEARQAEDDATDFEWDVMLG</sequence>
<protein>
    <submittedName>
        <fullName evidence="3">Uncharacterized protein</fullName>
    </submittedName>
</protein>
<evidence type="ECO:0000313" key="3">
    <source>
        <dbReference type="EMBL" id="MBK4347850.1"/>
    </source>
</evidence>
<keyword evidence="4" id="KW-1185">Reference proteome</keyword>
<dbReference type="Proteomes" id="UP000636458">
    <property type="component" value="Unassembled WGS sequence"/>
</dbReference>